<dbReference type="GO" id="GO:0008972">
    <property type="term" value="F:phosphomethylpyrimidine kinase activity"/>
    <property type="evidence" value="ECO:0007669"/>
    <property type="project" value="InterPro"/>
</dbReference>
<dbReference type="PANTHER" id="PTHR20858:SF17">
    <property type="entry name" value="HYDROXYMETHYLPYRIMIDINE_PHOSPHOMETHYLPYRIMIDINE KINASE THI20-RELATED"/>
    <property type="match status" value="1"/>
</dbReference>
<dbReference type="SUPFAM" id="SSF53613">
    <property type="entry name" value="Ribokinase-like"/>
    <property type="match status" value="1"/>
</dbReference>
<gene>
    <name evidence="6" type="primary">thiD</name>
    <name evidence="6" type="ORF">DLD82_14170</name>
</gene>
<dbReference type="Pfam" id="PF08543">
    <property type="entry name" value="Phos_pyr_kin"/>
    <property type="match status" value="1"/>
</dbReference>
<dbReference type="OrthoDB" id="43786at2157"/>
<feature type="domain" description="Pyridoxamine kinase/Phosphomethylpyrimidine kinase" evidence="5">
    <location>
        <begin position="15"/>
        <end position="246"/>
    </location>
</feature>
<evidence type="ECO:0000259" key="5">
    <source>
        <dbReference type="Pfam" id="PF08543"/>
    </source>
</evidence>
<protein>
    <submittedName>
        <fullName evidence="6">Bifunctional hydroxymethylpyrimidine kinase/phosphomethylpyrimidine kinase</fullName>
    </submittedName>
</protein>
<keyword evidence="3 6" id="KW-0418">Kinase</keyword>
<dbReference type="Proteomes" id="UP000245934">
    <property type="component" value="Unassembled WGS sequence"/>
</dbReference>
<dbReference type="AlphaFoldDB" id="A0A2V2N4M7"/>
<organism evidence="6 7">
    <name type="scientific">Methanospirillum stamsii</name>
    <dbReference type="NCBI Taxonomy" id="1277351"/>
    <lineage>
        <taxon>Archaea</taxon>
        <taxon>Methanobacteriati</taxon>
        <taxon>Methanobacteriota</taxon>
        <taxon>Stenosarchaea group</taxon>
        <taxon>Methanomicrobia</taxon>
        <taxon>Methanomicrobiales</taxon>
        <taxon>Methanospirillaceae</taxon>
        <taxon>Methanospirillum</taxon>
    </lineage>
</organism>
<dbReference type="GO" id="GO:0005524">
    <property type="term" value="F:ATP binding"/>
    <property type="evidence" value="ECO:0007669"/>
    <property type="project" value="UniProtKB-KW"/>
</dbReference>
<evidence type="ECO:0000256" key="4">
    <source>
        <dbReference type="ARBA" id="ARBA00022840"/>
    </source>
</evidence>
<evidence type="ECO:0000256" key="2">
    <source>
        <dbReference type="ARBA" id="ARBA00022741"/>
    </source>
</evidence>
<evidence type="ECO:0000256" key="1">
    <source>
        <dbReference type="ARBA" id="ARBA00022679"/>
    </source>
</evidence>
<dbReference type="InterPro" id="IPR004399">
    <property type="entry name" value="HMP/HMP-P_kinase_dom"/>
</dbReference>
<keyword evidence="1" id="KW-0808">Transferase</keyword>
<keyword evidence="7" id="KW-1185">Reference proteome</keyword>
<dbReference type="FunFam" id="3.40.1190.20:FF:000003">
    <property type="entry name" value="Phosphomethylpyrimidine kinase ThiD"/>
    <property type="match status" value="1"/>
</dbReference>
<dbReference type="NCBIfam" id="TIGR00097">
    <property type="entry name" value="HMP-P_kinase"/>
    <property type="match status" value="1"/>
</dbReference>
<sequence length="257" mass="27406">MNMQFPSALSIAGSDPSGGAGIQIDLKTFVHTKVWGMAVITALTAQNSSRVTGSWPVEPDIVQKQLSTVLEDMTPGAVKTGMLANAQIIRAVSRTLPQDIPLVIDPVITSTSGYRLLDEDAVQVMCETLIPFSHIITPNIPEAEILANMSITTEDEMIEAGRRIIDIGASRVIVKGGHGTGIHATDLLISKHEIIRLTSKRQPYDVHGSGCSFSAAITGYIAGGCNTIESCEKAKELISNGISRAIFGKSGRRIINP</sequence>
<dbReference type="Gene3D" id="3.40.1190.20">
    <property type="match status" value="1"/>
</dbReference>
<dbReference type="CDD" id="cd01169">
    <property type="entry name" value="HMPP_kinase"/>
    <property type="match status" value="1"/>
</dbReference>
<proteinExistence type="predicted"/>
<dbReference type="InterPro" id="IPR029056">
    <property type="entry name" value="Ribokinase-like"/>
</dbReference>
<dbReference type="InterPro" id="IPR013749">
    <property type="entry name" value="PM/HMP-P_kinase-1"/>
</dbReference>
<reference evidence="6 7" key="1">
    <citation type="submission" date="2018-05" db="EMBL/GenBank/DDBJ databases">
        <title>Draft genome of Methanospirillum stamsii Pt1.</title>
        <authorList>
            <person name="Dueholm M.S."/>
            <person name="Nielsen P.H."/>
            <person name="Bakmann L.F."/>
            <person name="Otzen D.E."/>
        </authorList>
    </citation>
    <scope>NUCLEOTIDE SEQUENCE [LARGE SCALE GENOMIC DNA]</scope>
    <source>
        <strain evidence="6 7">Pt1</strain>
    </source>
</reference>
<name>A0A2V2N4M7_9EURY</name>
<dbReference type="PANTHER" id="PTHR20858">
    <property type="entry name" value="PHOSPHOMETHYLPYRIMIDINE KINASE"/>
    <property type="match status" value="1"/>
</dbReference>
<evidence type="ECO:0000256" key="3">
    <source>
        <dbReference type="ARBA" id="ARBA00022777"/>
    </source>
</evidence>
<dbReference type="EMBL" id="QGMZ01000037">
    <property type="protein sequence ID" value="PWR71137.1"/>
    <property type="molecule type" value="Genomic_DNA"/>
</dbReference>
<dbReference type="GO" id="GO:0008902">
    <property type="term" value="F:hydroxymethylpyrimidine kinase activity"/>
    <property type="evidence" value="ECO:0007669"/>
    <property type="project" value="TreeGrafter"/>
</dbReference>
<keyword evidence="2" id="KW-0547">Nucleotide-binding</keyword>
<keyword evidence="4" id="KW-0067">ATP-binding</keyword>
<evidence type="ECO:0000313" key="7">
    <source>
        <dbReference type="Proteomes" id="UP000245934"/>
    </source>
</evidence>
<accession>A0A2V2N4M7</accession>
<evidence type="ECO:0000313" key="6">
    <source>
        <dbReference type="EMBL" id="PWR71137.1"/>
    </source>
</evidence>
<dbReference type="GO" id="GO:0009228">
    <property type="term" value="P:thiamine biosynthetic process"/>
    <property type="evidence" value="ECO:0007669"/>
    <property type="project" value="InterPro"/>
</dbReference>
<comment type="caution">
    <text evidence="6">The sequence shown here is derived from an EMBL/GenBank/DDBJ whole genome shotgun (WGS) entry which is preliminary data.</text>
</comment>
<dbReference type="GO" id="GO:0005829">
    <property type="term" value="C:cytosol"/>
    <property type="evidence" value="ECO:0007669"/>
    <property type="project" value="TreeGrafter"/>
</dbReference>